<dbReference type="PROSITE" id="PS51186">
    <property type="entry name" value="GNAT"/>
    <property type="match status" value="1"/>
</dbReference>
<dbReference type="Proteomes" id="UP001595637">
    <property type="component" value="Unassembled WGS sequence"/>
</dbReference>
<evidence type="ECO:0000259" key="1">
    <source>
        <dbReference type="PROSITE" id="PS51186"/>
    </source>
</evidence>
<dbReference type="EMBL" id="JBHRVQ010000001">
    <property type="protein sequence ID" value="MFC3388577.1"/>
    <property type="molecule type" value="Genomic_DNA"/>
</dbReference>
<dbReference type="CDD" id="cd04301">
    <property type="entry name" value="NAT_SF"/>
    <property type="match status" value="1"/>
</dbReference>
<evidence type="ECO:0000313" key="2">
    <source>
        <dbReference type="EMBL" id="MFC3388577.1"/>
    </source>
</evidence>
<dbReference type="EC" id="2.3.-.-" evidence="2"/>
<dbReference type="Pfam" id="PF00583">
    <property type="entry name" value="Acetyltransf_1"/>
    <property type="match status" value="1"/>
</dbReference>
<evidence type="ECO:0000313" key="3">
    <source>
        <dbReference type="Proteomes" id="UP001595637"/>
    </source>
</evidence>
<comment type="caution">
    <text evidence="2">The sequence shown here is derived from an EMBL/GenBank/DDBJ whole genome shotgun (WGS) entry which is preliminary data.</text>
</comment>
<keyword evidence="3" id="KW-1185">Reference proteome</keyword>
<feature type="domain" description="N-acetyltransferase" evidence="1">
    <location>
        <begin position="4"/>
        <end position="147"/>
    </location>
</feature>
<protein>
    <submittedName>
        <fullName evidence="2">GNAT family N-acetyltransferase</fullName>
        <ecNumber evidence="2">2.3.-.-</ecNumber>
    </submittedName>
</protein>
<dbReference type="InterPro" id="IPR000182">
    <property type="entry name" value="GNAT_dom"/>
</dbReference>
<reference evidence="3" key="1">
    <citation type="journal article" date="2019" name="Int. J. Syst. Evol. Microbiol.">
        <title>The Global Catalogue of Microorganisms (GCM) 10K type strain sequencing project: providing services to taxonomists for standard genome sequencing and annotation.</title>
        <authorList>
            <consortium name="The Broad Institute Genomics Platform"/>
            <consortium name="The Broad Institute Genome Sequencing Center for Infectious Disease"/>
            <person name="Wu L."/>
            <person name="Ma J."/>
        </authorList>
    </citation>
    <scope>NUCLEOTIDE SEQUENCE [LARGE SCALE GENOMIC DNA]</scope>
    <source>
        <strain evidence="3">CCM 7756</strain>
    </source>
</reference>
<dbReference type="Gene3D" id="3.40.630.30">
    <property type="match status" value="1"/>
</dbReference>
<sequence>MNDLHIAELDTEEEIRLAFPVMHQLRTHLNEPDYVELIKEAKDTDNYVMYALFNNNRIAAVVGFKPMITLYYGRFVWVCDLVTDVDLRSKGYGEKLLRFVHEWAKQNGYTSVALSSGLSREAAHSFYEDRMHYEKVSYVFKINYKTN</sequence>
<name>A0ABV7N4P8_9STAP</name>
<accession>A0ABV7N4P8</accession>
<dbReference type="RefSeq" id="WP_380654265.1">
    <property type="nucleotide sequence ID" value="NZ_JBHRVQ010000001.1"/>
</dbReference>
<gene>
    <name evidence="2" type="ORF">ACFOEO_08345</name>
</gene>
<dbReference type="InterPro" id="IPR016181">
    <property type="entry name" value="Acyl_CoA_acyltransferase"/>
</dbReference>
<keyword evidence="2" id="KW-0012">Acyltransferase</keyword>
<keyword evidence="2" id="KW-0808">Transferase</keyword>
<dbReference type="SUPFAM" id="SSF55729">
    <property type="entry name" value="Acyl-CoA N-acyltransferases (Nat)"/>
    <property type="match status" value="1"/>
</dbReference>
<dbReference type="GO" id="GO:0016746">
    <property type="term" value="F:acyltransferase activity"/>
    <property type="evidence" value="ECO:0007669"/>
    <property type="project" value="UniProtKB-KW"/>
</dbReference>
<organism evidence="2 3">
    <name type="scientific">Salinicoccus sesuvii</name>
    <dbReference type="NCBI Taxonomy" id="868281"/>
    <lineage>
        <taxon>Bacteria</taxon>
        <taxon>Bacillati</taxon>
        <taxon>Bacillota</taxon>
        <taxon>Bacilli</taxon>
        <taxon>Bacillales</taxon>
        <taxon>Staphylococcaceae</taxon>
        <taxon>Salinicoccus</taxon>
    </lineage>
</organism>
<proteinExistence type="predicted"/>